<keyword evidence="4" id="KW-1185">Reference proteome</keyword>
<dbReference type="PANTHER" id="PTHR12277:SF81">
    <property type="entry name" value="PROTEIN ABHD13"/>
    <property type="match status" value="1"/>
</dbReference>
<dbReference type="KEGG" id="nam:NAMH_0085"/>
<keyword evidence="1" id="KW-1133">Transmembrane helix</keyword>
<reference evidence="3 4" key="1">
    <citation type="journal article" date="2009" name="PLoS Genet.">
        <title>Adaptations to submarine hydrothermal environments exemplified by the genome of Nautilia profundicola.</title>
        <authorList>
            <person name="Campbell B.J."/>
            <person name="Smith J.L."/>
            <person name="Hanson T.E."/>
            <person name="Klotz M.G."/>
            <person name="Stein L.Y."/>
            <person name="Lee C.K."/>
            <person name="Wu D."/>
            <person name="Robinson J.M."/>
            <person name="Khouri H.M."/>
            <person name="Eisen J.A."/>
            <person name="Cary S.C."/>
        </authorList>
    </citation>
    <scope>NUCLEOTIDE SEQUENCE [LARGE SCALE GENOMIC DNA]</scope>
    <source>
        <strain evidence="4">ATCC BAA-1463 / DSM 18972 / AmH</strain>
    </source>
</reference>
<dbReference type="STRING" id="598659.NAMH_0085"/>
<evidence type="ECO:0000313" key="3">
    <source>
        <dbReference type="EMBL" id="ACM93119.1"/>
    </source>
</evidence>
<dbReference type="RefSeq" id="WP_015902171.1">
    <property type="nucleotide sequence ID" value="NC_012115.1"/>
</dbReference>
<feature type="transmembrane region" description="Helical" evidence="1">
    <location>
        <begin position="6"/>
        <end position="24"/>
    </location>
</feature>
<organism evidence="3 4">
    <name type="scientific">Nautilia profundicola (strain ATCC BAA-1463 / DSM 18972 / AmH)</name>
    <dbReference type="NCBI Taxonomy" id="598659"/>
    <lineage>
        <taxon>Bacteria</taxon>
        <taxon>Pseudomonadati</taxon>
        <taxon>Campylobacterota</taxon>
        <taxon>Epsilonproteobacteria</taxon>
        <taxon>Nautiliales</taxon>
        <taxon>Nautiliaceae</taxon>
        <taxon>Nautilia</taxon>
    </lineage>
</organism>
<dbReference type="OrthoDB" id="9777090at2"/>
<dbReference type="InterPro" id="IPR000073">
    <property type="entry name" value="AB_hydrolase_1"/>
</dbReference>
<sequence>MKTFVFILLVGIVIYFGAVIYLYVTQESKIFNRKWAKEYVPKVAKKISFKTSDGIILEGAVTKNNENSPLVLYFSGNANNVIEFLDNIAPKIRGFNFIGFNYPGYAGSEGKPCEKCILKYSLEIFDKYKPDIIIGRSLGSAVAAYVASKRGIKKLVLITPFDSIVNVAKSKYPFLPVDKLVKYKFTEIEWIKKVKAPVNVLLVENDDIIPQRNIDNLLKNIPNLNKKIIINGVKHGYIYEYKNIEKVIEDLLLQ</sequence>
<keyword evidence="1" id="KW-0812">Transmembrane</keyword>
<name>B9L7B7_NAUPA</name>
<evidence type="ECO:0000259" key="2">
    <source>
        <dbReference type="Pfam" id="PF00561"/>
    </source>
</evidence>
<dbReference type="AlphaFoldDB" id="B9L7B7"/>
<proteinExistence type="predicted"/>
<dbReference type="Gene3D" id="3.40.50.1820">
    <property type="entry name" value="alpha/beta hydrolase"/>
    <property type="match status" value="1"/>
</dbReference>
<evidence type="ECO:0000313" key="4">
    <source>
        <dbReference type="Proteomes" id="UP000000448"/>
    </source>
</evidence>
<dbReference type="PANTHER" id="PTHR12277">
    <property type="entry name" value="ALPHA/BETA HYDROLASE DOMAIN-CONTAINING PROTEIN"/>
    <property type="match status" value="1"/>
</dbReference>
<dbReference type="HOGENOM" id="CLU_029375_2_1_7"/>
<dbReference type="Pfam" id="PF00561">
    <property type="entry name" value="Abhydrolase_1"/>
    <property type="match status" value="1"/>
</dbReference>
<feature type="domain" description="AB hydrolase-1" evidence="2">
    <location>
        <begin position="75"/>
        <end position="161"/>
    </location>
</feature>
<dbReference type="SUPFAM" id="SSF53474">
    <property type="entry name" value="alpha/beta-Hydrolases"/>
    <property type="match status" value="1"/>
</dbReference>
<gene>
    <name evidence="3" type="ordered locus">NAMH_0085</name>
</gene>
<accession>B9L7B7</accession>
<evidence type="ECO:0000256" key="1">
    <source>
        <dbReference type="SAM" id="Phobius"/>
    </source>
</evidence>
<dbReference type="eggNOG" id="COG1073">
    <property type="taxonomic scope" value="Bacteria"/>
</dbReference>
<keyword evidence="1" id="KW-0472">Membrane</keyword>
<dbReference type="InterPro" id="IPR029058">
    <property type="entry name" value="AB_hydrolase_fold"/>
</dbReference>
<dbReference type="EMBL" id="CP001279">
    <property type="protein sequence ID" value="ACM93119.1"/>
    <property type="molecule type" value="Genomic_DNA"/>
</dbReference>
<dbReference type="Proteomes" id="UP000000448">
    <property type="component" value="Chromosome"/>
</dbReference>
<protein>
    <recommendedName>
        <fullName evidence="2">AB hydrolase-1 domain-containing protein</fullName>
    </recommendedName>
</protein>